<dbReference type="AlphaFoldDB" id="A0A0F9H0A6"/>
<gene>
    <name evidence="2" type="ORF">LCGC14_1763620</name>
</gene>
<evidence type="ECO:0000313" key="2">
    <source>
        <dbReference type="EMBL" id="KKM04495.1"/>
    </source>
</evidence>
<proteinExistence type="predicted"/>
<keyword evidence="1" id="KW-0812">Transmembrane</keyword>
<keyword evidence="1" id="KW-0472">Membrane</keyword>
<accession>A0A0F9H0A6</accession>
<dbReference type="EMBL" id="LAZR01016440">
    <property type="protein sequence ID" value="KKM04495.1"/>
    <property type="molecule type" value="Genomic_DNA"/>
</dbReference>
<evidence type="ECO:0000256" key="1">
    <source>
        <dbReference type="SAM" id="Phobius"/>
    </source>
</evidence>
<keyword evidence="1" id="KW-1133">Transmembrane helix</keyword>
<feature type="transmembrane region" description="Helical" evidence="1">
    <location>
        <begin position="6"/>
        <end position="29"/>
    </location>
</feature>
<name>A0A0F9H0A6_9ZZZZ</name>
<comment type="caution">
    <text evidence="2">The sequence shown here is derived from an EMBL/GenBank/DDBJ whole genome shotgun (WGS) entry which is preliminary data.</text>
</comment>
<sequence length="112" mass="12598">MNPEAWIGLVTVVATIIGAIIAVGVPIWVRVGNLTVSVEILGEQLRDDRDEHLRMWNVLDKLPVVTTQIESLMQKVDGLIQADRERLVGCAEHATRLKTFDNRLSDIAQRRE</sequence>
<reference evidence="2" key="1">
    <citation type="journal article" date="2015" name="Nature">
        <title>Complex archaea that bridge the gap between prokaryotes and eukaryotes.</title>
        <authorList>
            <person name="Spang A."/>
            <person name="Saw J.H."/>
            <person name="Jorgensen S.L."/>
            <person name="Zaremba-Niedzwiedzka K."/>
            <person name="Martijn J."/>
            <person name="Lind A.E."/>
            <person name="van Eijk R."/>
            <person name="Schleper C."/>
            <person name="Guy L."/>
            <person name="Ettema T.J."/>
        </authorList>
    </citation>
    <scope>NUCLEOTIDE SEQUENCE</scope>
</reference>
<protein>
    <submittedName>
        <fullName evidence="2">Uncharacterized protein</fullName>
    </submittedName>
</protein>
<organism evidence="2">
    <name type="scientific">marine sediment metagenome</name>
    <dbReference type="NCBI Taxonomy" id="412755"/>
    <lineage>
        <taxon>unclassified sequences</taxon>
        <taxon>metagenomes</taxon>
        <taxon>ecological metagenomes</taxon>
    </lineage>
</organism>